<proteinExistence type="inferred from homology"/>
<evidence type="ECO:0000256" key="6">
    <source>
        <dbReference type="ARBA" id="ARBA00012430"/>
    </source>
</evidence>
<dbReference type="GO" id="GO:0046872">
    <property type="term" value="F:metal ion binding"/>
    <property type="evidence" value="ECO:0007669"/>
    <property type="project" value="UniProtKB-KW"/>
</dbReference>
<dbReference type="Pfam" id="PF00069">
    <property type="entry name" value="Pkinase"/>
    <property type="match status" value="1"/>
</dbReference>
<evidence type="ECO:0000256" key="18">
    <source>
        <dbReference type="ARBA" id="ARBA00022842"/>
    </source>
</evidence>
<dbReference type="PRINTS" id="PR00014">
    <property type="entry name" value="FNTYPEIII"/>
</dbReference>
<evidence type="ECO:0000256" key="15">
    <source>
        <dbReference type="ARBA" id="ARBA00022777"/>
    </source>
</evidence>
<evidence type="ECO:0000313" key="31">
    <source>
        <dbReference type="Ensembl" id="ENSCSEP00000025035.1"/>
    </source>
</evidence>
<name>A0A3P8WK31_CYNSE</name>
<reference evidence="31 32" key="1">
    <citation type="journal article" date="2014" name="Nat. Genet.">
        <title>Whole-genome sequence of a flatfish provides insights into ZW sex chromosome evolution and adaptation to a benthic lifestyle.</title>
        <authorList>
            <person name="Chen S."/>
            <person name="Zhang G."/>
            <person name="Shao C."/>
            <person name="Huang Q."/>
            <person name="Liu G."/>
            <person name="Zhang P."/>
            <person name="Song W."/>
            <person name="An N."/>
            <person name="Chalopin D."/>
            <person name="Volff J.N."/>
            <person name="Hong Y."/>
            <person name="Li Q."/>
            <person name="Sha Z."/>
            <person name="Zhou H."/>
            <person name="Xie M."/>
            <person name="Yu Q."/>
            <person name="Liu Y."/>
            <person name="Xiang H."/>
            <person name="Wang N."/>
            <person name="Wu K."/>
            <person name="Yang C."/>
            <person name="Zhou Q."/>
            <person name="Liao X."/>
            <person name="Yang L."/>
            <person name="Hu Q."/>
            <person name="Zhang J."/>
            <person name="Meng L."/>
            <person name="Jin L."/>
            <person name="Tian Y."/>
            <person name="Lian J."/>
            <person name="Yang J."/>
            <person name="Miao G."/>
            <person name="Liu S."/>
            <person name="Liang Z."/>
            <person name="Yan F."/>
            <person name="Li Y."/>
            <person name="Sun B."/>
            <person name="Zhang H."/>
            <person name="Zhang J."/>
            <person name="Zhu Y."/>
            <person name="Du M."/>
            <person name="Zhao Y."/>
            <person name="Schartl M."/>
            <person name="Tang Q."/>
            <person name="Wang J."/>
        </authorList>
    </citation>
    <scope>NUCLEOTIDE SEQUENCE</scope>
</reference>
<dbReference type="PROSITE" id="PS00108">
    <property type="entry name" value="PROTEIN_KINASE_ST"/>
    <property type="match status" value="1"/>
</dbReference>
<dbReference type="InterPro" id="IPR008271">
    <property type="entry name" value="Ser/Thr_kinase_AS"/>
</dbReference>
<dbReference type="CTD" id="492576"/>
<evidence type="ECO:0000256" key="24">
    <source>
        <dbReference type="ARBA" id="ARBA00023319"/>
    </source>
</evidence>
<evidence type="ECO:0000256" key="19">
    <source>
        <dbReference type="ARBA" id="ARBA00022860"/>
    </source>
</evidence>
<dbReference type="SMART" id="SM00408">
    <property type="entry name" value="IGc2"/>
    <property type="match status" value="3"/>
</dbReference>
<evidence type="ECO:0000259" key="28">
    <source>
        <dbReference type="PROSITE" id="PS50011"/>
    </source>
</evidence>
<evidence type="ECO:0000256" key="8">
    <source>
        <dbReference type="ARBA" id="ARBA00022490"/>
    </source>
</evidence>
<dbReference type="SMART" id="SM00220">
    <property type="entry name" value="S_TKc"/>
    <property type="match status" value="1"/>
</dbReference>
<keyword evidence="10" id="KW-0597">Phosphoprotein</keyword>
<feature type="binding site" evidence="26">
    <location>
        <position position="486"/>
    </location>
    <ligand>
        <name>ATP</name>
        <dbReference type="ChEBI" id="CHEBI:30616"/>
    </ligand>
</feature>
<keyword evidence="11" id="KW-0808">Transferase</keyword>
<dbReference type="PROSITE" id="PS50011">
    <property type="entry name" value="PROTEIN_KINASE_DOM"/>
    <property type="match status" value="1"/>
</dbReference>
<dbReference type="FunFam" id="2.60.40.10:FF:000297">
    <property type="entry name" value="Myosin light chain kinase, smooth muscle"/>
    <property type="match status" value="1"/>
</dbReference>
<evidence type="ECO:0000256" key="7">
    <source>
        <dbReference type="ARBA" id="ARBA00021842"/>
    </source>
</evidence>
<dbReference type="Pfam" id="PF00041">
    <property type="entry name" value="fn3"/>
    <property type="match status" value="1"/>
</dbReference>
<evidence type="ECO:0000256" key="23">
    <source>
        <dbReference type="ARBA" id="ARBA00023273"/>
    </source>
</evidence>
<dbReference type="OMA" id="NCQVSLM"/>
<comment type="cofactor">
    <cofactor evidence="1">
        <name>Ca(2+)</name>
        <dbReference type="ChEBI" id="CHEBI:29108"/>
    </cofactor>
</comment>
<dbReference type="RefSeq" id="XP_008327191.1">
    <property type="nucleotide sequence ID" value="XM_008328969.2"/>
</dbReference>
<evidence type="ECO:0000256" key="4">
    <source>
        <dbReference type="ARBA" id="ARBA00004529"/>
    </source>
</evidence>
<dbReference type="GO" id="GO:0003779">
    <property type="term" value="F:actin binding"/>
    <property type="evidence" value="ECO:0007669"/>
    <property type="project" value="UniProtKB-KW"/>
</dbReference>
<keyword evidence="18" id="KW-0460">Magnesium</keyword>
<reference evidence="31" key="3">
    <citation type="submission" date="2025-09" db="UniProtKB">
        <authorList>
            <consortium name="Ensembl"/>
        </authorList>
    </citation>
    <scope>IDENTIFICATION</scope>
</reference>
<dbReference type="InterPro" id="IPR003961">
    <property type="entry name" value="FN3_dom"/>
</dbReference>
<dbReference type="InParanoid" id="A0A3P8WK31"/>
<dbReference type="PANTHER" id="PTHR47633">
    <property type="entry name" value="IMMUNOGLOBULIN"/>
    <property type="match status" value="1"/>
</dbReference>
<dbReference type="SMART" id="SM00060">
    <property type="entry name" value="FN3"/>
    <property type="match status" value="1"/>
</dbReference>
<dbReference type="Gene3D" id="3.30.200.20">
    <property type="entry name" value="Phosphorylase Kinase, domain 1"/>
    <property type="match status" value="1"/>
</dbReference>
<keyword evidence="23" id="KW-0966">Cell projection</keyword>
<keyword evidence="12" id="KW-0479">Metal-binding</keyword>
<dbReference type="GeneTree" id="ENSGT00940000157879"/>
<evidence type="ECO:0000256" key="27">
    <source>
        <dbReference type="SAM" id="MobiDB-lite"/>
    </source>
</evidence>
<evidence type="ECO:0000256" key="9">
    <source>
        <dbReference type="ARBA" id="ARBA00022527"/>
    </source>
</evidence>
<dbReference type="CDD" id="cd00063">
    <property type="entry name" value="FN3"/>
    <property type="match status" value="1"/>
</dbReference>
<evidence type="ECO:0000256" key="3">
    <source>
        <dbReference type="ARBA" id="ARBA00004510"/>
    </source>
</evidence>
<organism evidence="31 32">
    <name type="scientific">Cynoglossus semilaevis</name>
    <name type="common">Tongue sole</name>
    <dbReference type="NCBI Taxonomy" id="244447"/>
    <lineage>
        <taxon>Eukaryota</taxon>
        <taxon>Metazoa</taxon>
        <taxon>Chordata</taxon>
        <taxon>Craniata</taxon>
        <taxon>Vertebrata</taxon>
        <taxon>Euteleostomi</taxon>
        <taxon>Actinopterygii</taxon>
        <taxon>Neopterygii</taxon>
        <taxon>Teleostei</taxon>
        <taxon>Neoteleostei</taxon>
        <taxon>Acanthomorphata</taxon>
        <taxon>Carangaria</taxon>
        <taxon>Pleuronectiformes</taxon>
        <taxon>Pleuronectoidei</taxon>
        <taxon>Cynoglossidae</taxon>
        <taxon>Cynoglossinae</taxon>
        <taxon>Cynoglossus</taxon>
    </lineage>
</organism>
<evidence type="ECO:0000256" key="16">
    <source>
        <dbReference type="ARBA" id="ARBA00022837"/>
    </source>
</evidence>
<dbReference type="InterPro" id="IPR017441">
    <property type="entry name" value="Protein_kinase_ATP_BS"/>
</dbReference>
<feature type="domain" description="Ig-like" evidence="29">
    <location>
        <begin position="100"/>
        <end position="188"/>
    </location>
</feature>
<evidence type="ECO:0000256" key="17">
    <source>
        <dbReference type="ARBA" id="ARBA00022840"/>
    </source>
</evidence>
<dbReference type="GeneID" id="103392366"/>
<dbReference type="FunFam" id="2.60.40.10:FF:000080">
    <property type="entry name" value="Myosin light chain kinase, smooth muscle"/>
    <property type="match status" value="2"/>
</dbReference>
<dbReference type="PROSITE" id="PS50853">
    <property type="entry name" value="FN3"/>
    <property type="match status" value="1"/>
</dbReference>
<evidence type="ECO:0000256" key="5">
    <source>
        <dbReference type="ARBA" id="ARBA00006692"/>
    </source>
</evidence>
<evidence type="ECO:0000256" key="11">
    <source>
        <dbReference type="ARBA" id="ARBA00022679"/>
    </source>
</evidence>
<evidence type="ECO:0000256" key="2">
    <source>
        <dbReference type="ARBA" id="ARBA00001946"/>
    </source>
</evidence>
<keyword evidence="8" id="KW-0963">Cytoplasm</keyword>
<evidence type="ECO:0000256" key="1">
    <source>
        <dbReference type="ARBA" id="ARBA00001913"/>
    </source>
</evidence>
<evidence type="ECO:0000256" key="25">
    <source>
        <dbReference type="ARBA" id="ARBA00030959"/>
    </source>
</evidence>
<evidence type="ECO:0000256" key="20">
    <source>
        <dbReference type="ARBA" id="ARBA00023157"/>
    </source>
</evidence>
<dbReference type="PROSITE" id="PS50835">
    <property type="entry name" value="IG_LIKE"/>
    <property type="match status" value="3"/>
</dbReference>
<evidence type="ECO:0000259" key="29">
    <source>
        <dbReference type="PROSITE" id="PS50835"/>
    </source>
</evidence>
<dbReference type="GO" id="GO:0005516">
    <property type="term" value="F:calmodulin binding"/>
    <property type="evidence" value="ECO:0007669"/>
    <property type="project" value="UniProtKB-KW"/>
</dbReference>
<dbReference type="InterPro" id="IPR013098">
    <property type="entry name" value="Ig_I-set"/>
</dbReference>
<evidence type="ECO:0000256" key="12">
    <source>
        <dbReference type="ARBA" id="ARBA00022723"/>
    </source>
</evidence>
<feature type="domain" description="Ig-like" evidence="29">
    <location>
        <begin position="229"/>
        <end position="318"/>
    </location>
</feature>
<feature type="domain" description="Protein kinase" evidence="28">
    <location>
        <begin position="457"/>
        <end position="712"/>
    </location>
</feature>
<dbReference type="PROSITE" id="PS00107">
    <property type="entry name" value="PROTEIN_KINASE_ATP"/>
    <property type="match status" value="1"/>
</dbReference>
<dbReference type="Proteomes" id="UP000265120">
    <property type="component" value="Chromosome 16"/>
</dbReference>
<dbReference type="InterPro" id="IPR007110">
    <property type="entry name" value="Ig-like_dom"/>
</dbReference>
<dbReference type="Gene3D" id="2.60.40.10">
    <property type="entry name" value="Immunoglobulins"/>
    <property type="match status" value="4"/>
</dbReference>
<dbReference type="GO" id="GO:0030027">
    <property type="term" value="C:lamellipodium"/>
    <property type="evidence" value="ECO:0007669"/>
    <property type="project" value="UniProtKB-SubCell"/>
</dbReference>
<evidence type="ECO:0000256" key="22">
    <source>
        <dbReference type="ARBA" id="ARBA00023212"/>
    </source>
</evidence>
<dbReference type="SUPFAM" id="SSF48726">
    <property type="entry name" value="Immunoglobulin"/>
    <property type="match status" value="3"/>
</dbReference>
<dbReference type="InterPro" id="IPR003599">
    <property type="entry name" value="Ig_sub"/>
</dbReference>
<comment type="cofactor">
    <cofactor evidence="2">
        <name>Mg(2+)</name>
        <dbReference type="ChEBI" id="CHEBI:18420"/>
    </cofactor>
</comment>
<keyword evidence="13" id="KW-0677">Repeat</keyword>
<evidence type="ECO:0000256" key="21">
    <source>
        <dbReference type="ARBA" id="ARBA00023203"/>
    </source>
</evidence>
<dbReference type="AlphaFoldDB" id="A0A3P8WK31"/>
<dbReference type="Gene3D" id="1.10.510.10">
    <property type="entry name" value="Transferase(Phosphotransferase) domain 1"/>
    <property type="match status" value="1"/>
</dbReference>
<dbReference type="GO" id="GO:0005524">
    <property type="term" value="F:ATP binding"/>
    <property type="evidence" value="ECO:0007669"/>
    <property type="project" value="UniProtKB-UniRule"/>
</dbReference>
<keyword evidence="32" id="KW-1185">Reference proteome</keyword>
<dbReference type="OrthoDB" id="10260894at2759"/>
<dbReference type="InterPro" id="IPR013783">
    <property type="entry name" value="Ig-like_fold"/>
</dbReference>
<evidence type="ECO:0000256" key="14">
    <source>
        <dbReference type="ARBA" id="ARBA00022741"/>
    </source>
</evidence>
<dbReference type="EC" id="2.7.11.18" evidence="6"/>
<dbReference type="InterPro" id="IPR036179">
    <property type="entry name" value="Ig-like_dom_sf"/>
</dbReference>
<dbReference type="PANTHER" id="PTHR47633:SF1">
    <property type="entry name" value="MYOSIN LIGHT CHAIN KINASE, SMOOTH MUSCLE"/>
    <property type="match status" value="1"/>
</dbReference>
<keyword evidence="24" id="KW-0393">Immunoglobulin domain</keyword>
<keyword evidence="17 26" id="KW-0067">ATP-binding</keyword>
<sequence>MDFKSNLKGFKAQGQGERKVTSSQQVDFRSVLAKKGGATNGSKELDSPKETNSAPNTSITTDFRSVLANKKKAAAPEKTVVNNCVGGAKSGGAGGGDQLPVFTEKLKDLMVLDGQRLQLQCHLNNSHDVTITWTLDGKTIKPSKFIVITNEGGLLSLTIDKALPEDEGQYICVAENSGGRVETSCMVLVDDPPETSPTDKKSKSAPTSESEARIKKPTTKTPPKPALPPQILQFPEDMKILAGEKVELVCRFSGAQPISCSWLKFRKPIQEGVGGISIVTDDVSSQLTISSGQQEHCGCYTIELKNSYGLRQAALNLTIVDKPDPPARVPAASDIQRSSLTLSWYGPTYDGGSAVQSYLLEVWDSVEQQWRHLVSCNSTSYNVQNLLPEREYKFRVRAQNVYGIGEPSAESDPVTVGLINNNENHEDEAEDEDEDTEKEQEYRHVTIRTDLKVKELYDVEERLGTGKFGQVFKLVEKSTKKVWAGKFIKTFSAKEKENVRQEISIMNDLHHPKLVQCIDAFEAKSDIVMVLEMISGGELFERIIDEDFELTEREVIKYMLQIVDGVSFIHKQGVVHLDLKPENIMCVNKTGSQIKLIDFGLARRLENSGTLKVLFGTPEFVAPEVINYEAIGYPTDMWSIGVICYILLSGLSPFMGDNDNETLSNVTSASWDFEDDAFDEISDNAKDFITKLLKKDMKSRLSCPQCIEHQWLKQDTNTMKAKKLSKERMKKYILRRKWQKTGHAVLAIGRLSSIAMMAGVSAKKGSPTEEDNQFLESLEYEQKVESKPTFSVVIKDVEVVEGSAARFDCKIEGFPDPEVVWYKDNQPIKETRHFQIDYDEDGNCSLVISEVSGDDDAKYTVKAVNSLGEATCTAELLVEVMGEEEEEEEEEE</sequence>
<dbReference type="InterPro" id="IPR003598">
    <property type="entry name" value="Ig_sub2"/>
</dbReference>
<keyword evidence="20" id="KW-1015">Disulfide bond</keyword>
<dbReference type="InterPro" id="IPR000719">
    <property type="entry name" value="Prot_kinase_dom"/>
</dbReference>
<dbReference type="Ensembl" id="ENSCSET00000025367.1">
    <property type="protein sequence ID" value="ENSCSEP00000025035.1"/>
    <property type="gene ID" value="ENSCSEG00000015990.1"/>
</dbReference>
<comment type="subcellular location">
    <subcellularLocation>
        <location evidence="3">Cell projection</location>
        <location evidence="3">Lamellipodium</location>
    </subcellularLocation>
    <subcellularLocation>
        <location evidence="4">Cytoplasm</location>
        <location evidence="4">Cytoskeleton</location>
        <location evidence="4">Stress fiber</location>
    </subcellularLocation>
</comment>
<feature type="region of interest" description="Disordered" evidence="27">
    <location>
        <begin position="189"/>
        <end position="229"/>
    </location>
</feature>
<dbReference type="KEGG" id="csem:103392366"/>
<reference evidence="31" key="2">
    <citation type="submission" date="2025-08" db="UniProtKB">
        <authorList>
            <consortium name="Ensembl"/>
        </authorList>
    </citation>
    <scope>IDENTIFICATION</scope>
</reference>
<comment type="similarity">
    <text evidence="5">Belongs to the protein kinase superfamily. CAMK Ser/Thr protein kinase family.</text>
</comment>
<evidence type="ECO:0000313" key="32">
    <source>
        <dbReference type="Proteomes" id="UP000265120"/>
    </source>
</evidence>
<dbReference type="STRING" id="244447.ENSCSEP00000025035"/>
<dbReference type="FunFam" id="1.10.510.10:FF:000175">
    <property type="entry name" value="Myosin light chain kinase, smooth muscle"/>
    <property type="match status" value="1"/>
</dbReference>
<dbReference type="InterPro" id="IPR011009">
    <property type="entry name" value="Kinase-like_dom_sf"/>
</dbReference>
<evidence type="ECO:0000256" key="10">
    <source>
        <dbReference type="ARBA" id="ARBA00022553"/>
    </source>
</evidence>
<feature type="compositionally biased region" description="Polar residues" evidence="27">
    <location>
        <begin position="50"/>
        <end position="62"/>
    </location>
</feature>
<keyword evidence="22" id="KW-0206">Cytoskeleton</keyword>
<feature type="domain" description="Ig-like" evidence="29">
    <location>
        <begin position="788"/>
        <end position="879"/>
    </location>
</feature>
<keyword evidence="14 26" id="KW-0547">Nucleotide-binding</keyword>
<feature type="region of interest" description="Disordered" evidence="27">
    <location>
        <begin position="1"/>
        <end position="62"/>
    </location>
</feature>
<feature type="domain" description="Fibronectin type-III" evidence="30">
    <location>
        <begin position="325"/>
        <end position="419"/>
    </location>
</feature>
<evidence type="ECO:0000259" key="30">
    <source>
        <dbReference type="PROSITE" id="PS50853"/>
    </source>
</evidence>
<dbReference type="GO" id="GO:0001725">
    <property type="term" value="C:stress fiber"/>
    <property type="evidence" value="ECO:0007669"/>
    <property type="project" value="UniProtKB-SubCell"/>
</dbReference>
<evidence type="ECO:0000256" key="13">
    <source>
        <dbReference type="ARBA" id="ARBA00022737"/>
    </source>
</evidence>
<keyword evidence="21" id="KW-0009">Actin-binding</keyword>
<dbReference type="Pfam" id="PF07679">
    <property type="entry name" value="I-set"/>
    <property type="match status" value="3"/>
</dbReference>
<dbReference type="SMART" id="SM00409">
    <property type="entry name" value="IG"/>
    <property type="match status" value="3"/>
</dbReference>
<keyword evidence="16" id="KW-0106">Calcium</keyword>
<dbReference type="GO" id="GO:0004687">
    <property type="term" value="F:myosin light chain kinase activity"/>
    <property type="evidence" value="ECO:0007669"/>
    <property type="project" value="UniProtKB-EC"/>
</dbReference>
<protein>
    <recommendedName>
        <fullName evidence="7">Myosin light chain kinase, smooth muscle</fullName>
        <ecNumber evidence="6">2.7.11.18</ecNumber>
    </recommendedName>
    <alternativeName>
        <fullName evidence="25">Telokin</fullName>
    </alternativeName>
</protein>
<keyword evidence="15" id="KW-0418">Kinase</keyword>
<accession>A0A3P8WK31</accession>
<keyword evidence="19" id="KW-0112">Calmodulin-binding</keyword>
<evidence type="ECO:0000256" key="26">
    <source>
        <dbReference type="PROSITE-ProRule" id="PRU10141"/>
    </source>
</evidence>
<keyword evidence="9" id="KW-0723">Serine/threonine-protein kinase</keyword>
<dbReference type="SUPFAM" id="SSF49265">
    <property type="entry name" value="Fibronectin type III"/>
    <property type="match status" value="1"/>
</dbReference>
<dbReference type="InterPro" id="IPR036116">
    <property type="entry name" value="FN3_sf"/>
</dbReference>
<dbReference type="SUPFAM" id="SSF56112">
    <property type="entry name" value="Protein kinase-like (PK-like)"/>
    <property type="match status" value="1"/>
</dbReference>